<keyword evidence="6" id="KW-0408">Iron</keyword>
<dbReference type="InterPro" id="IPR004017">
    <property type="entry name" value="Cys_rich_dom"/>
</dbReference>
<evidence type="ECO:0000256" key="6">
    <source>
        <dbReference type="ARBA" id="ARBA00023004"/>
    </source>
</evidence>
<dbReference type="GO" id="GO:0005886">
    <property type="term" value="C:plasma membrane"/>
    <property type="evidence" value="ECO:0007669"/>
    <property type="project" value="TreeGrafter"/>
</dbReference>
<dbReference type="PROSITE" id="PS51085">
    <property type="entry name" value="2FE2S_FER_2"/>
    <property type="match status" value="1"/>
</dbReference>
<evidence type="ECO:0000256" key="5">
    <source>
        <dbReference type="ARBA" id="ARBA00023002"/>
    </source>
</evidence>
<dbReference type="Pfam" id="PF02754">
    <property type="entry name" value="CCG"/>
    <property type="match status" value="1"/>
</dbReference>
<dbReference type="NCBIfam" id="TIGR00384">
    <property type="entry name" value="dhsB"/>
    <property type="match status" value="1"/>
</dbReference>
<evidence type="ECO:0000259" key="9">
    <source>
        <dbReference type="PROSITE" id="PS51379"/>
    </source>
</evidence>
<dbReference type="GO" id="GO:0051539">
    <property type="term" value="F:4 iron, 4 sulfur cluster binding"/>
    <property type="evidence" value="ECO:0007669"/>
    <property type="project" value="UniProtKB-KW"/>
</dbReference>
<dbReference type="GO" id="GO:0051537">
    <property type="term" value="F:2 iron, 2 sulfur cluster binding"/>
    <property type="evidence" value="ECO:0007669"/>
    <property type="project" value="UniProtKB-KW"/>
</dbReference>
<evidence type="ECO:0000256" key="4">
    <source>
        <dbReference type="ARBA" id="ARBA00022723"/>
    </source>
</evidence>
<dbReference type="PANTHER" id="PTHR43255:SF1">
    <property type="entry name" value="IRON-SULFUR-BINDING OXIDOREDUCTASE FADF-RELATED"/>
    <property type="match status" value="1"/>
</dbReference>
<keyword evidence="4" id="KW-0479">Metal-binding</keyword>
<sequence length="381" mass="43526">MSEGNQMVESPKIDVRVFRLTPEMDEPKYEAFEVPKLPKMTVLDALEYITEEIGRDIAYRSSCGIAHCGQCAVSVNGERVLACLHMIEEDKITIEPLPNFPIIRDLVVDFDRRRNETQKHLHLIRNKDMEQFPEKIDPTQMEKVIDFSQCIECQICQGVCPIIPGYMEWPGPSHFSWVSRFNTDPRDGGKNNRLNNIGNELWYCSNCNSCVNDCPWEIPIRDGINELRSQVIETGFLPKALQDSLESTLTSGSPYQGARKKRNQWISAGEEKAFSDSKKTLYFVGCTSSYDTRAQEIPKALVKIFDKANIEIGILDDEETCCGGPIKNIGEIGLFEMLKDENIKKFNDYGVENIVTHCPHSFNTFKKDYLEGEGDYKIYHH</sequence>
<evidence type="ECO:0000256" key="2">
    <source>
        <dbReference type="ARBA" id="ARBA00022485"/>
    </source>
</evidence>
<dbReference type="GO" id="GO:0046872">
    <property type="term" value="F:metal ion binding"/>
    <property type="evidence" value="ECO:0007669"/>
    <property type="project" value="UniProtKB-KW"/>
</dbReference>
<dbReference type="Pfam" id="PF13085">
    <property type="entry name" value="Fer2_3"/>
    <property type="match status" value="1"/>
</dbReference>
<evidence type="ECO:0000256" key="3">
    <source>
        <dbReference type="ARBA" id="ARBA00022714"/>
    </source>
</evidence>
<reference evidence="10 11" key="1">
    <citation type="journal article" date="2016" name="Sci. Rep.">
        <title>Metabolic traits of an uncultured archaeal lineage -MSBL1- from brine pools of the Red Sea.</title>
        <authorList>
            <person name="Mwirichia R."/>
            <person name="Alam I."/>
            <person name="Rashid M."/>
            <person name="Vinu M."/>
            <person name="Ba-Alawi W."/>
            <person name="Anthony Kamau A."/>
            <person name="Kamanda Ngugi D."/>
            <person name="Goker M."/>
            <person name="Klenk H.P."/>
            <person name="Bajic V."/>
            <person name="Stingl U."/>
        </authorList>
    </citation>
    <scope>NUCLEOTIDE SEQUENCE [LARGE SCALE GENOMIC DNA]</scope>
    <source>
        <strain evidence="10">SCGC-AAA259M10</strain>
    </source>
</reference>
<keyword evidence="5" id="KW-0560">Oxidoreductase</keyword>
<dbReference type="Proteomes" id="UP000070341">
    <property type="component" value="Unassembled WGS sequence"/>
</dbReference>
<dbReference type="InterPro" id="IPR001041">
    <property type="entry name" value="2Fe-2S_ferredoxin-type"/>
</dbReference>
<dbReference type="PANTHER" id="PTHR43255">
    <property type="entry name" value="IRON-SULFUR-BINDING OXIDOREDUCTASE FADF-RELATED-RELATED"/>
    <property type="match status" value="1"/>
</dbReference>
<dbReference type="InterPro" id="IPR009051">
    <property type="entry name" value="Helical_ferredxn"/>
</dbReference>
<evidence type="ECO:0000313" key="10">
    <source>
        <dbReference type="EMBL" id="KXA98052.1"/>
    </source>
</evidence>
<dbReference type="PROSITE" id="PS00198">
    <property type="entry name" value="4FE4S_FER_1"/>
    <property type="match status" value="2"/>
</dbReference>
<evidence type="ECO:0008006" key="12">
    <source>
        <dbReference type="Google" id="ProtNLM"/>
    </source>
</evidence>
<dbReference type="GO" id="GO:0009055">
    <property type="term" value="F:electron transfer activity"/>
    <property type="evidence" value="ECO:0007669"/>
    <property type="project" value="InterPro"/>
</dbReference>
<dbReference type="Gene3D" id="1.10.1060.10">
    <property type="entry name" value="Alpha-helical ferredoxin"/>
    <property type="match status" value="1"/>
</dbReference>
<accession>A0A133UV20</accession>
<dbReference type="AlphaFoldDB" id="A0A133UV20"/>
<evidence type="ECO:0000259" key="8">
    <source>
        <dbReference type="PROSITE" id="PS51085"/>
    </source>
</evidence>
<dbReference type="InterPro" id="IPR017900">
    <property type="entry name" value="4Fe4S_Fe_S_CS"/>
</dbReference>
<keyword evidence="2" id="KW-0004">4Fe-4S</keyword>
<feature type="non-terminal residue" evidence="10">
    <location>
        <position position="381"/>
    </location>
</feature>
<dbReference type="Pfam" id="PF13183">
    <property type="entry name" value="Fer4_8"/>
    <property type="match status" value="1"/>
</dbReference>
<protein>
    <recommendedName>
        <fullName evidence="12">Succinate dehydrogenase</fullName>
    </recommendedName>
</protein>
<evidence type="ECO:0000256" key="7">
    <source>
        <dbReference type="ARBA" id="ARBA00023014"/>
    </source>
</evidence>
<dbReference type="InterPro" id="IPR012675">
    <property type="entry name" value="Beta-grasp_dom_sf"/>
</dbReference>
<gene>
    <name evidence="10" type="ORF">AKJ40_04965</name>
</gene>
<dbReference type="InterPro" id="IPR017896">
    <property type="entry name" value="4Fe4S_Fe-S-bd"/>
</dbReference>
<feature type="domain" description="4Fe-4S ferredoxin-type" evidence="9">
    <location>
        <begin position="141"/>
        <end position="172"/>
    </location>
</feature>
<dbReference type="GO" id="GO:0006099">
    <property type="term" value="P:tricarboxylic acid cycle"/>
    <property type="evidence" value="ECO:0007669"/>
    <property type="project" value="InterPro"/>
</dbReference>
<dbReference type="Gene3D" id="3.10.20.30">
    <property type="match status" value="1"/>
</dbReference>
<dbReference type="InterPro" id="IPR004489">
    <property type="entry name" value="Succ_DH/fum_Rdtase_Fe-S"/>
</dbReference>
<keyword evidence="11" id="KW-1185">Reference proteome</keyword>
<dbReference type="InterPro" id="IPR051460">
    <property type="entry name" value="HdrC_iron-sulfur_subunit"/>
</dbReference>
<dbReference type="PROSITE" id="PS51379">
    <property type="entry name" value="4FE4S_FER_2"/>
    <property type="match status" value="1"/>
</dbReference>
<feature type="domain" description="2Fe-2S ferredoxin-type" evidence="8">
    <location>
        <begin position="18"/>
        <end position="100"/>
    </location>
</feature>
<organism evidence="10 11">
    <name type="scientific">candidate division MSBL1 archaeon SCGC-AAA259M10</name>
    <dbReference type="NCBI Taxonomy" id="1698270"/>
    <lineage>
        <taxon>Archaea</taxon>
        <taxon>Methanobacteriati</taxon>
        <taxon>Methanobacteriota</taxon>
        <taxon>candidate division MSBL1</taxon>
    </lineage>
</organism>
<comment type="caution">
    <text evidence="10">The sequence shown here is derived from an EMBL/GenBank/DDBJ whole genome shotgun (WGS) entry which is preliminary data.</text>
</comment>
<dbReference type="EMBL" id="LHXU01000123">
    <property type="protein sequence ID" value="KXA98052.1"/>
    <property type="molecule type" value="Genomic_DNA"/>
</dbReference>
<dbReference type="SUPFAM" id="SSF46548">
    <property type="entry name" value="alpha-helical ferredoxin"/>
    <property type="match status" value="1"/>
</dbReference>
<dbReference type="GO" id="GO:0016491">
    <property type="term" value="F:oxidoreductase activity"/>
    <property type="evidence" value="ECO:0007669"/>
    <property type="project" value="UniProtKB-KW"/>
</dbReference>
<proteinExistence type="inferred from homology"/>
<evidence type="ECO:0000256" key="1">
    <source>
        <dbReference type="ARBA" id="ARBA00007097"/>
    </source>
</evidence>
<dbReference type="InterPro" id="IPR036010">
    <property type="entry name" value="2Fe-2S_ferredoxin-like_sf"/>
</dbReference>
<dbReference type="InterPro" id="IPR006058">
    <property type="entry name" value="2Fe2S_fd_BS"/>
</dbReference>
<name>A0A133UV20_9EURY</name>
<evidence type="ECO:0000313" key="11">
    <source>
        <dbReference type="Proteomes" id="UP000070341"/>
    </source>
</evidence>
<dbReference type="CDD" id="cd00207">
    <property type="entry name" value="fer2"/>
    <property type="match status" value="1"/>
</dbReference>
<dbReference type="PROSITE" id="PS00197">
    <property type="entry name" value="2FE2S_FER_1"/>
    <property type="match status" value="1"/>
</dbReference>
<comment type="similarity">
    <text evidence="1">Belongs to the HdrC family.</text>
</comment>
<keyword evidence="3" id="KW-0001">2Fe-2S</keyword>
<dbReference type="InterPro" id="IPR025192">
    <property type="entry name" value="Succ_DH/fum_Rdtase_N"/>
</dbReference>
<keyword evidence="7" id="KW-0411">Iron-sulfur</keyword>
<dbReference type="SUPFAM" id="SSF54292">
    <property type="entry name" value="2Fe-2S ferredoxin-like"/>
    <property type="match status" value="1"/>
</dbReference>